<dbReference type="Proteomes" id="UP000724874">
    <property type="component" value="Unassembled WGS sequence"/>
</dbReference>
<evidence type="ECO:0000313" key="2">
    <source>
        <dbReference type="EMBL" id="KAF8887898.1"/>
    </source>
</evidence>
<dbReference type="AlphaFoldDB" id="A0A9P5NJW0"/>
<organism evidence="2 3">
    <name type="scientific">Gymnopilus junonius</name>
    <name type="common">Spectacular rustgill mushroom</name>
    <name type="synonym">Gymnopilus spectabilis subsp. junonius</name>
    <dbReference type="NCBI Taxonomy" id="109634"/>
    <lineage>
        <taxon>Eukaryota</taxon>
        <taxon>Fungi</taxon>
        <taxon>Dikarya</taxon>
        <taxon>Basidiomycota</taxon>
        <taxon>Agaricomycotina</taxon>
        <taxon>Agaricomycetes</taxon>
        <taxon>Agaricomycetidae</taxon>
        <taxon>Agaricales</taxon>
        <taxon>Agaricineae</taxon>
        <taxon>Hymenogastraceae</taxon>
        <taxon>Gymnopilus</taxon>
    </lineage>
</organism>
<protein>
    <submittedName>
        <fullName evidence="2">Uncharacterized protein</fullName>
    </submittedName>
</protein>
<dbReference type="OrthoDB" id="2686745at2759"/>
<sequence>MPSQDAHTRYSYVQKYLPLITPWIQFKLSPPPPLPVLTARTEFRPEDLTATRVQDAVAPRRVVIFQDPATDQVTPSPVDSPSETLTNNITPSSSLGPDTTKIPKPPGEPGRPGSGRYSIDKVLVDDYNWTGEAVAALTEAVRHEVRTSLNVTVSFRGQSKEKVAEICQKMQEPDKWPQLEKYEDCWPVISIIKLAVKYKAEATPTIKTKKLAGGFKMPQDRIREQLLRHEFEEERVE</sequence>
<keyword evidence="3" id="KW-1185">Reference proteome</keyword>
<evidence type="ECO:0000313" key="3">
    <source>
        <dbReference type="Proteomes" id="UP000724874"/>
    </source>
</evidence>
<dbReference type="EMBL" id="JADNYJ010000088">
    <property type="protein sequence ID" value="KAF8887898.1"/>
    <property type="molecule type" value="Genomic_DNA"/>
</dbReference>
<name>A0A9P5NJW0_GYMJU</name>
<comment type="caution">
    <text evidence="2">The sequence shown here is derived from an EMBL/GenBank/DDBJ whole genome shotgun (WGS) entry which is preliminary data.</text>
</comment>
<feature type="compositionally biased region" description="Polar residues" evidence="1">
    <location>
        <begin position="69"/>
        <end position="97"/>
    </location>
</feature>
<proteinExistence type="predicted"/>
<feature type="region of interest" description="Disordered" evidence="1">
    <location>
        <begin position="68"/>
        <end position="117"/>
    </location>
</feature>
<accession>A0A9P5NJW0</accession>
<reference evidence="2" key="1">
    <citation type="submission" date="2020-11" db="EMBL/GenBank/DDBJ databases">
        <authorList>
            <consortium name="DOE Joint Genome Institute"/>
            <person name="Ahrendt S."/>
            <person name="Riley R."/>
            <person name="Andreopoulos W."/>
            <person name="LaButti K."/>
            <person name="Pangilinan J."/>
            <person name="Ruiz-duenas F.J."/>
            <person name="Barrasa J.M."/>
            <person name="Sanchez-Garcia M."/>
            <person name="Camarero S."/>
            <person name="Miyauchi S."/>
            <person name="Serrano A."/>
            <person name="Linde D."/>
            <person name="Babiker R."/>
            <person name="Drula E."/>
            <person name="Ayuso-Fernandez I."/>
            <person name="Pacheco R."/>
            <person name="Padilla G."/>
            <person name="Ferreira P."/>
            <person name="Barriuso J."/>
            <person name="Kellner H."/>
            <person name="Castanera R."/>
            <person name="Alfaro M."/>
            <person name="Ramirez L."/>
            <person name="Pisabarro A.G."/>
            <person name="Kuo A."/>
            <person name="Tritt A."/>
            <person name="Lipzen A."/>
            <person name="He G."/>
            <person name="Yan M."/>
            <person name="Ng V."/>
            <person name="Cullen D."/>
            <person name="Martin F."/>
            <person name="Rosso M.-N."/>
            <person name="Henrissat B."/>
            <person name="Hibbett D."/>
            <person name="Martinez A.T."/>
            <person name="Grigoriev I.V."/>
        </authorList>
    </citation>
    <scope>NUCLEOTIDE SEQUENCE</scope>
    <source>
        <strain evidence="2">AH 44721</strain>
    </source>
</reference>
<evidence type="ECO:0000256" key="1">
    <source>
        <dbReference type="SAM" id="MobiDB-lite"/>
    </source>
</evidence>
<gene>
    <name evidence="2" type="ORF">CPB84DRAFT_1849795</name>
</gene>